<dbReference type="Proteomes" id="UP000694565">
    <property type="component" value="Unplaced"/>
</dbReference>
<keyword evidence="4" id="KW-0677">Repeat</keyword>
<dbReference type="SUPFAM" id="SSF48726">
    <property type="entry name" value="Immunoglobulin"/>
    <property type="match status" value="3"/>
</dbReference>
<accession>A0A8C2ZH74</accession>
<keyword evidence="6 9" id="KW-0472">Membrane</keyword>
<evidence type="ECO:0000256" key="5">
    <source>
        <dbReference type="ARBA" id="ARBA00022989"/>
    </source>
</evidence>
<keyword evidence="2 9" id="KW-0812">Transmembrane</keyword>
<feature type="domain" description="Ig-like" evidence="10">
    <location>
        <begin position="507"/>
        <end position="632"/>
    </location>
</feature>
<dbReference type="InterPro" id="IPR013106">
    <property type="entry name" value="Ig_V-set"/>
</dbReference>
<dbReference type="Gene3D" id="2.60.40.10">
    <property type="entry name" value="Immunoglobulins"/>
    <property type="match status" value="3"/>
</dbReference>
<dbReference type="PROSITE" id="PS50835">
    <property type="entry name" value="IG_LIKE"/>
    <property type="match status" value="4"/>
</dbReference>
<dbReference type="PANTHER" id="PTHR12207:SF3">
    <property type="entry name" value="PROSTAGLANDIN F2 RECEPTOR NEGATIVE REGULATOR"/>
    <property type="match status" value="1"/>
</dbReference>
<dbReference type="InterPro" id="IPR036179">
    <property type="entry name" value="Ig-like_dom_sf"/>
</dbReference>
<organism evidence="11 12">
    <name type="scientific">Cyclopterus lumpus</name>
    <name type="common">Lumpsucker</name>
    <dbReference type="NCBI Taxonomy" id="8103"/>
    <lineage>
        <taxon>Eukaryota</taxon>
        <taxon>Metazoa</taxon>
        <taxon>Chordata</taxon>
        <taxon>Craniata</taxon>
        <taxon>Vertebrata</taxon>
        <taxon>Euteleostomi</taxon>
        <taxon>Actinopterygii</taxon>
        <taxon>Neopterygii</taxon>
        <taxon>Teleostei</taxon>
        <taxon>Neoteleostei</taxon>
        <taxon>Acanthomorphata</taxon>
        <taxon>Eupercaria</taxon>
        <taxon>Perciformes</taxon>
        <taxon>Cottioidei</taxon>
        <taxon>Cottales</taxon>
        <taxon>Cyclopteridae</taxon>
        <taxon>Cyclopterus</taxon>
    </lineage>
</organism>
<comment type="subcellular location">
    <subcellularLocation>
        <location evidence="1">Membrane</location>
        <topology evidence="1">Single-pass membrane protein</topology>
    </subcellularLocation>
</comment>
<feature type="domain" description="Ig-like" evidence="10">
    <location>
        <begin position="279"/>
        <end position="357"/>
    </location>
</feature>
<evidence type="ECO:0000256" key="2">
    <source>
        <dbReference type="ARBA" id="ARBA00022692"/>
    </source>
</evidence>
<evidence type="ECO:0000256" key="9">
    <source>
        <dbReference type="SAM" id="Phobius"/>
    </source>
</evidence>
<keyword evidence="3" id="KW-0732">Signal</keyword>
<dbReference type="GO" id="GO:0016020">
    <property type="term" value="C:membrane"/>
    <property type="evidence" value="ECO:0007669"/>
    <property type="project" value="UniProtKB-SubCell"/>
</dbReference>
<dbReference type="PANTHER" id="PTHR12207">
    <property type="entry name" value="V-SET AND TRANSMEMBRANE DOMAIN-CONTAINING PROTEIN"/>
    <property type="match status" value="1"/>
</dbReference>
<keyword evidence="12" id="KW-1185">Reference proteome</keyword>
<keyword evidence="7" id="KW-1015">Disulfide bond</keyword>
<evidence type="ECO:0000256" key="4">
    <source>
        <dbReference type="ARBA" id="ARBA00022737"/>
    </source>
</evidence>
<evidence type="ECO:0000313" key="11">
    <source>
        <dbReference type="Ensembl" id="ENSCLMP00005027213.1"/>
    </source>
</evidence>
<dbReference type="InterPro" id="IPR051102">
    <property type="entry name" value="IgSF_V-set/TM_domain"/>
</dbReference>
<keyword evidence="8" id="KW-0393">Immunoglobulin domain</keyword>
<dbReference type="InterPro" id="IPR013783">
    <property type="entry name" value="Ig-like_fold"/>
</dbReference>
<protein>
    <recommendedName>
        <fullName evidence="10">Ig-like domain-containing protein</fullName>
    </recommendedName>
</protein>
<dbReference type="Ensembl" id="ENSCLMT00005028390.1">
    <property type="protein sequence ID" value="ENSCLMP00005027213.1"/>
    <property type="gene ID" value="ENSCLMG00005013271.1"/>
</dbReference>
<dbReference type="SMART" id="SM00409">
    <property type="entry name" value="IG"/>
    <property type="match status" value="4"/>
</dbReference>
<feature type="domain" description="Ig-like" evidence="10">
    <location>
        <begin position="22"/>
        <end position="139"/>
    </location>
</feature>
<evidence type="ECO:0000256" key="3">
    <source>
        <dbReference type="ARBA" id="ARBA00022729"/>
    </source>
</evidence>
<keyword evidence="5 9" id="KW-1133">Transmembrane helix</keyword>
<proteinExistence type="predicted"/>
<evidence type="ECO:0000256" key="6">
    <source>
        <dbReference type="ARBA" id="ARBA00023136"/>
    </source>
</evidence>
<evidence type="ECO:0000256" key="7">
    <source>
        <dbReference type="ARBA" id="ARBA00023157"/>
    </source>
</evidence>
<evidence type="ECO:0000256" key="8">
    <source>
        <dbReference type="ARBA" id="ARBA00023319"/>
    </source>
</evidence>
<dbReference type="FunFam" id="2.60.40.10:FF:000191">
    <property type="entry name" value="Immunoglobulin superfamily member 3"/>
    <property type="match status" value="1"/>
</dbReference>
<reference evidence="11" key="1">
    <citation type="submission" date="2025-08" db="UniProtKB">
        <authorList>
            <consortium name="Ensembl"/>
        </authorList>
    </citation>
    <scope>IDENTIFICATION</scope>
</reference>
<dbReference type="InterPro" id="IPR007110">
    <property type="entry name" value="Ig-like_dom"/>
</dbReference>
<sequence length="697" mass="75777">IVLLFSRVSNVFSPSPEGGCLARVVTVSPGPLVRVEGQPVSIRCDVSDYSGPREQDFEWMVSRSANGGRMKIISTFDAGYSHQSLSKRVASGDIDVARIQDDEVELKIAELKALDAGFYWCQTPSTDSVSSGNYEARVQLVVIPNTLRVSPLTPPSEVPEGSDLTLSCNVTRELTHPTYLSVTWSVKRGATSEDILIFGPQGDVVTGAKYARRYADGGVRLVPGRNGLFELVISKVTTSDDGIYECNGTEWTHENGGKWIKIVESKKEMGTVAVTPTEPSFTVTLEAALNPQGTAEPTELACHVTNITHLPPGGRLGVSWEHTTLPGTFEIDMGQYVCSVSSWSVNGQGDMVNTAVHQSSPLAVRWDAKLPTLNVVAKRVREASVGGATFEMSCTVATGNLGEAGYSVLVQSQDSLEGAVRTILTLSPDNVLQHGGATDPNRRDSLVLTKSGPAEFRFRLAGVQLADRGFYWCDITAWTKQQAGQAWTRATSAESNKVKIDFQENGPSFAVDLLSDTSIVYPWETAKMDCSLSVSGSSPKTHDLAYEVRWFFTRLRGGLTTTQVASVDRFGVVRKDTRNSSSDVSVERKDTHTYVLNIHGTQDSDSGEYHCEATPWYLSASTGVWTQAGELTSSRVFLTVRFAVWESLKLPLLYGVAASIGVGLFSLVLGLVCAHCCCRNTIHTPRSRNKLMELEMD</sequence>
<dbReference type="Pfam" id="PF07686">
    <property type="entry name" value="V-set"/>
    <property type="match status" value="2"/>
</dbReference>
<dbReference type="GeneTree" id="ENSGT00940000158367"/>
<dbReference type="AlphaFoldDB" id="A0A8C2ZH74"/>
<feature type="transmembrane region" description="Helical" evidence="9">
    <location>
        <begin position="652"/>
        <end position="678"/>
    </location>
</feature>
<evidence type="ECO:0000313" key="12">
    <source>
        <dbReference type="Proteomes" id="UP000694565"/>
    </source>
</evidence>
<reference evidence="11" key="2">
    <citation type="submission" date="2025-09" db="UniProtKB">
        <authorList>
            <consortium name="Ensembl"/>
        </authorList>
    </citation>
    <scope>IDENTIFICATION</scope>
</reference>
<evidence type="ECO:0000259" key="10">
    <source>
        <dbReference type="PROSITE" id="PS50835"/>
    </source>
</evidence>
<name>A0A8C2ZH74_CYCLU</name>
<feature type="domain" description="Ig-like" evidence="10">
    <location>
        <begin position="144"/>
        <end position="246"/>
    </location>
</feature>
<dbReference type="InterPro" id="IPR003599">
    <property type="entry name" value="Ig_sub"/>
</dbReference>
<evidence type="ECO:0000256" key="1">
    <source>
        <dbReference type="ARBA" id="ARBA00004167"/>
    </source>
</evidence>